<dbReference type="PANTHER" id="PTHR43243:SF24">
    <property type="entry name" value="CATIONIC AMINO ACID TRANSPORT INTEGRAL MEMBRANE PROTEIN ROCE-RELATED"/>
    <property type="match status" value="1"/>
</dbReference>
<proteinExistence type="predicted"/>
<feature type="transmembrane region" description="Helical" evidence="5">
    <location>
        <begin position="443"/>
        <end position="461"/>
    </location>
</feature>
<dbReference type="Pfam" id="PF13520">
    <property type="entry name" value="AA_permease_2"/>
    <property type="match status" value="1"/>
</dbReference>
<reference evidence="6 7" key="1">
    <citation type="submission" date="2022-06" db="EMBL/GenBank/DDBJ databases">
        <title>Genomic Encyclopedia of Archaeal and Bacterial Type Strains, Phase II (KMG-II): from individual species to whole genera.</title>
        <authorList>
            <person name="Goeker M."/>
        </authorList>
    </citation>
    <scope>NUCLEOTIDE SEQUENCE [LARGE SCALE GENOMIC DNA]</scope>
    <source>
        <strain evidence="6 7">DSM 45037</strain>
    </source>
</reference>
<evidence type="ECO:0000256" key="5">
    <source>
        <dbReference type="SAM" id="Phobius"/>
    </source>
</evidence>
<accession>A0ABT1H1Z7</accession>
<dbReference type="EMBL" id="JAMTCG010000004">
    <property type="protein sequence ID" value="MCP2161248.1"/>
    <property type="molecule type" value="Genomic_DNA"/>
</dbReference>
<evidence type="ECO:0000256" key="2">
    <source>
        <dbReference type="ARBA" id="ARBA00022692"/>
    </source>
</evidence>
<evidence type="ECO:0000313" key="6">
    <source>
        <dbReference type="EMBL" id="MCP2161248.1"/>
    </source>
</evidence>
<gene>
    <name evidence="6" type="ORF">LX12_002443</name>
</gene>
<dbReference type="InterPro" id="IPR002293">
    <property type="entry name" value="AA/rel_permease1"/>
</dbReference>
<comment type="caution">
    <text evidence="6">The sequence shown here is derived from an EMBL/GenBank/DDBJ whole genome shotgun (WGS) entry which is preliminary data.</text>
</comment>
<evidence type="ECO:0000256" key="3">
    <source>
        <dbReference type="ARBA" id="ARBA00022989"/>
    </source>
</evidence>
<feature type="transmembrane region" description="Helical" evidence="5">
    <location>
        <begin position="64"/>
        <end position="84"/>
    </location>
</feature>
<dbReference type="PANTHER" id="PTHR43243">
    <property type="entry name" value="INNER MEMBRANE TRANSPORTER YGJI-RELATED"/>
    <property type="match status" value="1"/>
</dbReference>
<evidence type="ECO:0000313" key="7">
    <source>
        <dbReference type="Proteomes" id="UP001205740"/>
    </source>
</evidence>
<dbReference type="PIRSF" id="PIRSF006060">
    <property type="entry name" value="AA_transporter"/>
    <property type="match status" value="1"/>
</dbReference>
<dbReference type="Gene3D" id="1.20.1740.10">
    <property type="entry name" value="Amino acid/polyamine transporter I"/>
    <property type="match status" value="1"/>
</dbReference>
<feature type="transmembrane region" description="Helical" evidence="5">
    <location>
        <begin position="161"/>
        <end position="179"/>
    </location>
</feature>
<dbReference type="RefSeq" id="WP_253654826.1">
    <property type="nucleotide sequence ID" value="NZ_BAAAOE010000002.1"/>
</dbReference>
<feature type="transmembrane region" description="Helical" evidence="5">
    <location>
        <begin position="308"/>
        <end position="332"/>
    </location>
</feature>
<feature type="transmembrane region" description="Helical" evidence="5">
    <location>
        <begin position="96"/>
        <end position="122"/>
    </location>
</feature>
<organism evidence="6 7">
    <name type="scientific">Williamsia serinedens</name>
    <dbReference type="NCBI Taxonomy" id="391736"/>
    <lineage>
        <taxon>Bacteria</taxon>
        <taxon>Bacillati</taxon>
        <taxon>Actinomycetota</taxon>
        <taxon>Actinomycetes</taxon>
        <taxon>Mycobacteriales</taxon>
        <taxon>Nocardiaceae</taxon>
        <taxon>Williamsia</taxon>
    </lineage>
</organism>
<feature type="transmembrane region" description="Helical" evidence="5">
    <location>
        <begin position="262"/>
        <end position="283"/>
    </location>
</feature>
<dbReference type="Proteomes" id="UP001205740">
    <property type="component" value="Unassembled WGS sequence"/>
</dbReference>
<feature type="transmembrane region" description="Helical" evidence="5">
    <location>
        <begin position="418"/>
        <end position="437"/>
    </location>
</feature>
<comment type="subcellular location">
    <subcellularLocation>
        <location evidence="1">Membrane</location>
        <topology evidence="1">Multi-pass membrane protein</topology>
    </subcellularLocation>
</comment>
<keyword evidence="7" id="KW-1185">Reference proteome</keyword>
<name>A0ABT1H1Z7_9NOCA</name>
<keyword evidence="2 5" id="KW-0812">Transmembrane</keyword>
<feature type="transmembrane region" description="Helical" evidence="5">
    <location>
        <begin position="191"/>
        <end position="210"/>
    </location>
</feature>
<keyword evidence="3 5" id="KW-1133">Transmembrane helix</keyword>
<sequence>MTTSLGSQVLRRKPVTGPVESGEGGARLTRSISTFQLTMFGVGSTIGTGIFFVMAQAVPDAGPAVILSFVVAGIAAGLAALCYAEMASTVPVSGSTYSYAYATLGELVAMGVAACLLLEYGVSTAAVSVGWSGYLNELLANVLHVRLPDAIVAGPFDPNPGVLNLPAVVLVAMCALLLIRGASESARANAIMVIIKIAVLGMFVAIAFTAFDSGNFSDFLPFGVHGISVAAGTIFFSFIGLDAISTAGDEVKDPQRAMPRALIAALLVVISAYVLVAVSAIGAQPWQDFASQTEAGLSTILQKVTGNLWPATILAAGAVISIFSVTLVTMYGQTRILFAMARDGMLPRWFARVNPRTQTPVNNTLVVAVVVGLLAAFVPLDKLADMVSIGTLTAFIVVSLGVIVLRRTRPDLPRAFTVPAYPVTPVLSIAACIYVLSGLHWYTWLWFALWVGVVIGFYLLWGRHHSLLGGEKAAP</sequence>
<feature type="transmembrane region" description="Helical" evidence="5">
    <location>
        <begin position="222"/>
        <end position="241"/>
    </location>
</feature>
<keyword evidence="4 5" id="KW-0472">Membrane</keyword>
<feature type="transmembrane region" description="Helical" evidence="5">
    <location>
        <begin position="37"/>
        <end position="58"/>
    </location>
</feature>
<feature type="transmembrane region" description="Helical" evidence="5">
    <location>
        <begin position="361"/>
        <end position="380"/>
    </location>
</feature>
<evidence type="ECO:0000256" key="4">
    <source>
        <dbReference type="ARBA" id="ARBA00023136"/>
    </source>
</evidence>
<feature type="transmembrane region" description="Helical" evidence="5">
    <location>
        <begin position="386"/>
        <end position="406"/>
    </location>
</feature>
<protein>
    <submittedName>
        <fullName evidence="6">Amino acid/polyamine/organocation transporter, APC superfamily (TC 2.A.3)</fullName>
    </submittedName>
</protein>
<evidence type="ECO:0000256" key="1">
    <source>
        <dbReference type="ARBA" id="ARBA00004141"/>
    </source>
</evidence>